<evidence type="ECO:0000313" key="1">
    <source>
        <dbReference type="EMBL" id="MBM6703736.1"/>
    </source>
</evidence>
<dbReference type="EMBL" id="JACJJC010000005">
    <property type="protein sequence ID" value="MBM6703736.1"/>
    <property type="molecule type" value="Genomic_DNA"/>
</dbReference>
<protein>
    <recommendedName>
        <fullName evidence="3">Translesion DNA synthesis-associated protein ImuA</fullName>
    </recommendedName>
</protein>
<reference evidence="1 2" key="1">
    <citation type="journal article" date="2021" name="Sci. Rep.">
        <title>The distribution of antibiotic resistance genes in chicken gut microbiota commensals.</title>
        <authorList>
            <person name="Juricova H."/>
            <person name="Matiasovicova J."/>
            <person name="Kubasova T."/>
            <person name="Cejkova D."/>
            <person name="Rychlik I."/>
        </authorList>
    </citation>
    <scope>NUCLEOTIDE SEQUENCE [LARGE SCALE GENOMIC DNA]</scope>
    <source>
        <strain evidence="1 2">An829</strain>
    </source>
</reference>
<evidence type="ECO:0008006" key="3">
    <source>
        <dbReference type="Google" id="ProtNLM"/>
    </source>
</evidence>
<accession>A0ABS2DQW5</accession>
<gene>
    <name evidence="1" type="ORF">H6A60_04440</name>
</gene>
<dbReference type="Gene3D" id="3.40.50.300">
    <property type="entry name" value="P-loop containing nucleotide triphosphate hydrolases"/>
    <property type="match status" value="1"/>
</dbReference>
<dbReference type="InterPro" id="IPR027417">
    <property type="entry name" value="P-loop_NTPase"/>
</dbReference>
<evidence type="ECO:0000313" key="2">
    <source>
        <dbReference type="Proteomes" id="UP000715095"/>
    </source>
</evidence>
<comment type="caution">
    <text evidence="1">The sequence shown here is derived from an EMBL/GenBank/DDBJ whole genome shotgun (WGS) entry which is preliminary data.</text>
</comment>
<proteinExistence type="predicted"/>
<sequence length="291" mass="30477">MLSTVQHLRSQSAARALHAFAEAARAFPARLFADASQSPRIASDIDALDALLSGGFPKAGLTELLPAAGARGEVDCVLGALAKLGRTVWVLPTECTYVPNGALLRARGVELSEQLFVVPSSAEEAFDTAVRAAASGEARAVIAWLPSLTTAEDFRAMRRLALASETAGIPVFVIRPAAMACTNSPAKLRLQLFRADRPNAVRVRANMESPLMPIVREAVVGLEATKTPRKQPAPAARILAAGTSQAEAVTAAVRAAAVASAANRPEKHERKFLGCPHAASPRKGPELAAAL</sequence>
<dbReference type="RefSeq" id="WP_205102211.1">
    <property type="nucleotide sequence ID" value="NZ_JACJJC010000005.1"/>
</dbReference>
<name>A0ABS2DQW5_9BURK</name>
<dbReference type="Proteomes" id="UP000715095">
    <property type="component" value="Unassembled WGS sequence"/>
</dbReference>
<keyword evidence="2" id="KW-1185">Reference proteome</keyword>
<organism evidence="1 2">
    <name type="scientific">Sutterella massiliensis</name>
    <dbReference type="NCBI Taxonomy" id="1816689"/>
    <lineage>
        <taxon>Bacteria</taxon>
        <taxon>Pseudomonadati</taxon>
        <taxon>Pseudomonadota</taxon>
        <taxon>Betaproteobacteria</taxon>
        <taxon>Burkholderiales</taxon>
        <taxon>Sutterellaceae</taxon>
        <taxon>Sutterella</taxon>
    </lineage>
</organism>
<dbReference type="SUPFAM" id="SSF52540">
    <property type="entry name" value="P-loop containing nucleoside triphosphate hydrolases"/>
    <property type="match status" value="1"/>
</dbReference>